<feature type="non-terminal residue" evidence="3">
    <location>
        <position position="1"/>
    </location>
</feature>
<dbReference type="Proteomes" id="UP000655588">
    <property type="component" value="Unassembled WGS sequence"/>
</dbReference>
<name>A0A833SFV2_9HYME</name>
<keyword evidence="4" id="KW-1185">Reference proteome</keyword>
<protein>
    <recommendedName>
        <fullName evidence="2">Rotatin N-terminal domain-containing protein</fullName>
    </recommendedName>
</protein>
<evidence type="ECO:0000256" key="1">
    <source>
        <dbReference type="SAM" id="MobiDB-lite"/>
    </source>
</evidence>
<accession>A0A833SFV2</accession>
<evidence type="ECO:0000259" key="2">
    <source>
        <dbReference type="Pfam" id="PF14726"/>
    </source>
</evidence>
<reference evidence="3" key="1">
    <citation type="submission" date="2019-11" db="EMBL/GenBank/DDBJ databases">
        <title>The nuclear and mitochondrial genomes of Frieseomelitta varia - a highly eusocial stingless bee (Meliponini) with a permanently sterile worker caste.</title>
        <authorList>
            <person name="Freitas F.C.P."/>
            <person name="Lourenco A.P."/>
            <person name="Nunes F.M.F."/>
            <person name="Paschoal A.R."/>
            <person name="Abreu F.C.P."/>
            <person name="Barbin F.O."/>
            <person name="Bataglia L."/>
            <person name="Cardoso-Junior C.A.M."/>
            <person name="Cervoni M.S."/>
            <person name="Silva S.R."/>
            <person name="Dalarmi F."/>
            <person name="Del Lama M.A."/>
            <person name="Depintor T.S."/>
            <person name="Ferreira K.M."/>
            <person name="Goria P.S."/>
            <person name="Jaskot M.C."/>
            <person name="Lago D.C."/>
            <person name="Luna-Lucena D."/>
            <person name="Moda L.M."/>
            <person name="Nascimento L."/>
            <person name="Pedrino M."/>
            <person name="Rabico F.O."/>
            <person name="Sanches F.C."/>
            <person name="Santos D.E."/>
            <person name="Santos C.G."/>
            <person name="Vieira J."/>
            <person name="Lopes T.F."/>
            <person name="Barchuk A.R."/>
            <person name="Hartfelder K."/>
            <person name="Simoes Z.L.P."/>
            <person name="Bitondi M.M.G."/>
            <person name="Pinheiro D.G."/>
        </authorList>
    </citation>
    <scope>NUCLEOTIDE SEQUENCE</scope>
    <source>
        <strain evidence="3">USP_RPSP 00005682</strain>
        <tissue evidence="3">Whole individual</tissue>
    </source>
</reference>
<comment type="caution">
    <text evidence="3">The sequence shown here is derived from an EMBL/GenBank/DDBJ whole genome shotgun (WGS) entry which is preliminary data.</text>
</comment>
<feature type="domain" description="Rotatin N-terminal" evidence="2">
    <location>
        <begin position="119"/>
        <end position="167"/>
    </location>
</feature>
<dbReference type="EMBL" id="WNWW01000345">
    <property type="protein sequence ID" value="KAF3426003.1"/>
    <property type="molecule type" value="Genomic_DNA"/>
</dbReference>
<dbReference type="InterPro" id="IPR029249">
    <property type="entry name" value="Rotatin_N"/>
</dbReference>
<sequence>SCCEPSNSYLLGEQEQKTGRIQRRSEEVEKRAPETITNDSMIKRNQKLKSHAHDTFGGEIFKTFGTDNLKCDSIKQTSNMSGILAVHVKKLSKCKFFVVRYIKEKKRRKFIFPGHNIEEIRLRALDNIISKYDLGFGCDCDAVRKELIIKLFNWFSFETFSEIQKVLTNDICFHESIIEIFFKNDNCVSNPKLVLIDYNIL</sequence>
<dbReference type="AlphaFoldDB" id="A0A833SFV2"/>
<organism evidence="3 4">
    <name type="scientific">Frieseomelitta varia</name>
    <dbReference type="NCBI Taxonomy" id="561572"/>
    <lineage>
        <taxon>Eukaryota</taxon>
        <taxon>Metazoa</taxon>
        <taxon>Ecdysozoa</taxon>
        <taxon>Arthropoda</taxon>
        <taxon>Hexapoda</taxon>
        <taxon>Insecta</taxon>
        <taxon>Pterygota</taxon>
        <taxon>Neoptera</taxon>
        <taxon>Endopterygota</taxon>
        <taxon>Hymenoptera</taxon>
        <taxon>Apocrita</taxon>
        <taxon>Aculeata</taxon>
        <taxon>Apoidea</taxon>
        <taxon>Anthophila</taxon>
        <taxon>Apidae</taxon>
        <taxon>Frieseomelitta</taxon>
    </lineage>
</organism>
<evidence type="ECO:0000313" key="3">
    <source>
        <dbReference type="EMBL" id="KAF3426003.1"/>
    </source>
</evidence>
<gene>
    <name evidence="3" type="ORF">E2986_13228</name>
</gene>
<feature type="region of interest" description="Disordered" evidence="1">
    <location>
        <begin position="14"/>
        <end position="33"/>
    </location>
</feature>
<evidence type="ECO:0000313" key="4">
    <source>
        <dbReference type="Proteomes" id="UP000655588"/>
    </source>
</evidence>
<dbReference type="Pfam" id="PF14726">
    <property type="entry name" value="RTTN_N"/>
    <property type="match status" value="1"/>
</dbReference>
<proteinExistence type="predicted"/>